<gene>
    <name evidence="1" type="ORF">PBT88_18925</name>
</gene>
<reference evidence="1 2" key="1">
    <citation type="submission" date="2022-12" db="EMBL/GenBank/DDBJ databases">
        <title>Sphingomonas abieness sp. nov., an endophytic bacterium isolated from Abies koreana.</title>
        <authorList>
            <person name="Jiang L."/>
            <person name="Lee J."/>
        </authorList>
    </citation>
    <scope>NUCLEOTIDE SEQUENCE [LARGE SCALE GENOMIC DNA]</scope>
    <source>
        <strain evidence="2">PAMB 00755</strain>
    </source>
</reference>
<dbReference type="EMBL" id="CP115174">
    <property type="protein sequence ID" value="WBO22198.1"/>
    <property type="molecule type" value="Genomic_DNA"/>
</dbReference>
<proteinExistence type="predicted"/>
<dbReference type="RefSeq" id="WP_270076846.1">
    <property type="nucleotide sequence ID" value="NZ_CP115174.1"/>
</dbReference>
<evidence type="ECO:0000313" key="2">
    <source>
        <dbReference type="Proteomes" id="UP001210865"/>
    </source>
</evidence>
<name>A0ABY7NNI5_9SPHN</name>
<keyword evidence="2" id="KW-1185">Reference proteome</keyword>
<dbReference type="Proteomes" id="UP001210865">
    <property type="component" value="Chromosome"/>
</dbReference>
<sequence length="249" mass="25958">MDLTDLALAARISAIVTVHDATHLKDADAAGVAPGYARFYVEGDVDALIAGAGGIPATVSWVADVPMTAANRLPKLKKQKLILLARAVPQKPGTLQLIAKTAQLPWSPELEQRLRTILSDANAASAPPVVTGIGHAFHVAGSIPGEGETQIFLKTADSRPVSINVQRHPGEDPRWTVSLGEIVDDAAAAPKRDTLLWYRLACALPATLPADSVADQAPDDAQAAQADYKTVLDGLGSCGRSTAANGRPG</sequence>
<evidence type="ECO:0000313" key="1">
    <source>
        <dbReference type="EMBL" id="WBO22198.1"/>
    </source>
</evidence>
<accession>A0ABY7NNI5</accession>
<protein>
    <submittedName>
        <fullName evidence="1">Uncharacterized protein</fullName>
    </submittedName>
</protein>
<organism evidence="1 2">
    <name type="scientific">Sphingomonas abietis</name>
    <dbReference type="NCBI Taxonomy" id="3012344"/>
    <lineage>
        <taxon>Bacteria</taxon>
        <taxon>Pseudomonadati</taxon>
        <taxon>Pseudomonadota</taxon>
        <taxon>Alphaproteobacteria</taxon>
        <taxon>Sphingomonadales</taxon>
        <taxon>Sphingomonadaceae</taxon>
        <taxon>Sphingomonas</taxon>
    </lineage>
</organism>